<name>A0AAE1CWC2_9GAST</name>
<dbReference type="GO" id="GO:0006915">
    <property type="term" value="P:apoptotic process"/>
    <property type="evidence" value="ECO:0007669"/>
    <property type="project" value="UniProtKB-KW"/>
</dbReference>
<sequence length="150" mass="17401">MSDIQSQEFRALLVKISDNIEPDDLKKMNLLCKGIIGDRDRSKIKSPIDLFDELEKKQKLKASDVTFLIYLLENGCKDHHTLLSHLRSYERQWSSSKGVSEEKLYLARLLSEKLGSNYKMVLRHTGLPDEHIERLAEDNPRNSNLGFIRM</sequence>
<feature type="domain" description="DED" evidence="2">
    <location>
        <begin position="8"/>
        <end position="88"/>
    </location>
</feature>
<dbReference type="EMBL" id="JAWDGP010006534">
    <property type="protein sequence ID" value="KAK3739406.1"/>
    <property type="molecule type" value="Genomic_DNA"/>
</dbReference>
<dbReference type="PANTHER" id="PTHR48169:SF7">
    <property type="entry name" value="CASPASE 10"/>
    <property type="match status" value="1"/>
</dbReference>
<dbReference type="PROSITE" id="PS50168">
    <property type="entry name" value="DED"/>
    <property type="match status" value="1"/>
</dbReference>
<dbReference type="Gene3D" id="1.10.533.10">
    <property type="entry name" value="Death Domain, Fas"/>
    <property type="match status" value="1"/>
</dbReference>
<gene>
    <name evidence="3" type="ORF">RRG08_051275</name>
</gene>
<dbReference type="AlphaFoldDB" id="A0AAE1CWC2"/>
<dbReference type="GO" id="GO:0042981">
    <property type="term" value="P:regulation of apoptotic process"/>
    <property type="evidence" value="ECO:0007669"/>
    <property type="project" value="InterPro"/>
</dbReference>
<organism evidence="3 4">
    <name type="scientific">Elysia crispata</name>
    <name type="common">lettuce slug</name>
    <dbReference type="NCBI Taxonomy" id="231223"/>
    <lineage>
        <taxon>Eukaryota</taxon>
        <taxon>Metazoa</taxon>
        <taxon>Spiralia</taxon>
        <taxon>Lophotrochozoa</taxon>
        <taxon>Mollusca</taxon>
        <taxon>Gastropoda</taxon>
        <taxon>Heterobranchia</taxon>
        <taxon>Euthyneura</taxon>
        <taxon>Panpulmonata</taxon>
        <taxon>Sacoglossa</taxon>
        <taxon>Placobranchoidea</taxon>
        <taxon>Plakobranchidae</taxon>
        <taxon>Elysia</taxon>
    </lineage>
</organism>
<evidence type="ECO:0000313" key="3">
    <source>
        <dbReference type="EMBL" id="KAK3739406.1"/>
    </source>
</evidence>
<dbReference type="InterPro" id="IPR001875">
    <property type="entry name" value="DED_dom"/>
</dbReference>
<dbReference type="Proteomes" id="UP001283361">
    <property type="component" value="Unassembled WGS sequence"/>
</dbReference>
<reference evidence="3" key="1">
    <citation type="journal article" date="2023" name="G3 (Bethesda)">
        <title>A reference genome for the long-term kleptoplast-retaining sea slug Elysia crispata morphotype clarki.</title>
        <authorList>
            <person name="Eastman K.E."/>
            <person name="Pendleton A.L."/>
            <person name="Shaikh M.A."/>
            <person name="Suttiyut T."/>
            <person name="Ogas R."/>
            <person name="Tomko P."/>
            <person name="Gavelis G."/>
            <person name="Widhalm J.R."/>
            <person name="Wisecaver J.H."/>
        </authorList>
    </citation>
    <scope>NUCLEOTIDE SEQUENCE</scope>
    <source>
        <strain evidence="3">ECLA1</strain>
    </source>
</reference>
<evidence type="ECO:0000313" key="4">
    <source>
        <dbReference type="Proteomes" id="UP001283361"/>
    </source>
</evidence>
<comment type="caution">
    <text evidence="3">The sequence shown here is derived from an EMBL/GenBank/DDBJ whole genome shotgun (WGS) entry which is preliminary data.</text>
</comment>
<evidence type="ECO:0000256" key="1">
    <source>
        <dbReference type="ARBA" id="ARBA00022703"/>
    </source>
</evidence>
<evidence type="ECO:0000259" key="2">
    <source>
        <dbReference type="PROSITE" id="PS50168"/>
    </source>
</evidence>
<dbReference type="PANTHER" id="PTHR48169">
    <property type="entry name" value="DED DOMAIN-CONTAINING PROTEIN"/>
    <property type="match status" value="1"/>
</dbReference>
<dbReference type="Pfam" id="PF01335">
    <property type="entry name" value="DED"/>
    <property type="match status" value="1"/>
</dbReference>
<dbReference type="InterPro" id="IPR011029">
    <property type="entry name" value="DEATH-like_dom_sf"/>
</dbReference>
<proteinExistence type="predicted"/>
<dbReference type="SUPFAM" id="SSF47986">
    <property type="entry name" value="DEATH domain"/>
    <property type="match status" value="1"/>
</dbReference>
<keyword evidence="1" id="KW-0053">Apoptosis</keyword>
<protein>
    <recommendedName>
        <fullName evidence="2">DED domain-containing protein</fullName>
    </recommendedName>
</protein>
<accession>A0AAE1CWC2</accession>
<keyword evidence="4" id="KW-1185">Reference proteome</keyword>